<feature type="site" description="Interacts with tRNA; defines subfamily-specific binding signature" evidence="9">
    <location>
        <position position="35"/>
    </location>
</feature>
<comment type="catalytic activity">
    <reaction evidence="9">
        <text>5,6-dihydrouridine(16) in tRNA + NAD(+) = uridine(16) in tRNA + NADH + H(+)</text>
        <dbReference type="Rhea" id="RHEA:53380"/>
        <dbReference type="Rhea" id="RHEA-COMP:13543"/>
        <dbReference type="Rhea" id="RHEA-COMP:13544"/>
        <dbReference type="ChEBI" id="CHEBI:15378"/>
        <dbReference type="ChEBI" id="CHEBI:57540"/>
        <dbReference type="ChEBI" id="CHEBI:57945"/>
        <dbReference type="ChEBI" id="CHEBI:65315"/>
        <dbReference type="ChEBI" id="CHEBI:74443"/>
    </reaction>
</comment>
<keyword evidence="7 9" id="KW-0694">RNA-binding</keyword>
<dbReference type="InterPro" id="IPR042270">
    <property type="entry name" value="DusC_C"/>
</dbReference>
<evidence type="ECO:0000256" key="3">
    <source>
        <dbReference type="ARBA" id="ARBA00022630"/>
    </source>
</evidence>
<dbReference type="PIRSF" id="PIRSF006621">
    <property type="entry name" value="Dus"/>
    <property type="match status" value="1"/>
</dbReference>
<dbReference type="PANTHER" id="PTHR11082">
    <property type="entry name" value="TRNA-DIHYDROURIDINE SYNTHASE"/>
    <property type="match status" value="1"/>
</dbReference>
<feature type="active site" description="Proton donor" evidence="9 11">
    <location>
        <position position="98"/>
    </location>
</feature>
<keyword evidence="3 9" id="KW-0285">Flavoprotein</keyword>
<dbReference type="InterPro" id="IPR018517">
    <property type="entry name" value="tRNA_hU_synthase_CS"/>
</dbReference>
<dbReference type="GO" id="GO:0000049">
    <property type="term" value="F:tRNA binding"/>
    <property type="evidence" value="ECO:0007669"/>
    <property type="project" value="UniProtKB-UniRule"/>
</dbReference>
<name>A0A418YCI2_9GAMM</name>
<dbReference type="NCBIfam" id="NF007838">
    <property type="entry name" value="PRK10550.1"/>
    <property type="match status" value="1"/>
</dbReference>
<dbReference type="InterPro" id="IPR032886">
    <property type="entry name" value="DusC"/>
</dbReference>
<evidence type="ECO:0000256" key="6">
    <source>
        <dbReference type="ARBA" id="ARBA00022857"/>
    </source>
</evidence>
<comment type="cofactor">
    <cofactor evidence="1 9 10 12">
        <name>FMN</name>
        <dbReference type="ChEBI" id="CHEBI:58210"/>
    </cofactor>
</comment>
<feature type="site" description="Interacts with tRNA" evidence="9">
    <location>
        <position position="278"/>
    </location>
</feature>
<dbReference type="GO" id="GO:0010181">
    <property type="term" value="F:FMN binding"/>
    <property type="evidence" value="ECO:0007669"/>
    <property type="project" value="UniProtKB-UniRule"/>
</dbReference>
<feature type="binding site" evidence="9 12">
    <location>
        <begin position="223"/>
        <end position="224"/>
    </location>
    <ligand>
        <name>FMN</name>
        <dbReference type="ChEBI" id="CHEBI:58210"/>
    </ligand>
</feature>
<dbReference type="Gene3D" id="1.20.225.30">
    <property type="entry name" value="Dihydrouridine synthase, C-terminal recognition domain"/>
    <property type="match status" value="1"/>
</dbReference>
<keyword evidence="4 9" id="KW-0288">FMN</keyword>
<comment type="caution">
    <text evidence="14">The sequence shown here is derived from an EMBL/GenBank/DDBJ whole genome shotgun (WGS) entry which is preliminary data.</text>
</comment>
<feature type="site" description="Interacts with tRNA" evidence="9">
    <location>
        <position position="95"/>
    </location>
</feature>
<evidence type="ECO:0000256" key="2">
    <source>
        <dbReference type="ARBA" id="ARBA00022555"/>
    </source>
</evidence>
<comment type="function">
    <text evidence="9">Catalyzes the synthesis of 5,6-dihydrouridine (D), a modified base found in the D-loop of most tRNAs, via the reduction of the C5-C6 double bond in target uridines. Specifically modifies U16 in tRNAs.</text>
</comment>
<dbReference type="InterPro" id="IPR001269">
    <property type="entry name" value="DUS_fam"/>
</dbReference>
<dbReference type="PANTHER" id="PTHR11082:SF26">
    <property type="entry name" value="TRNA-DIHYDROURIDINE(16) SYNTHASE"/>
    <property type="match status" value="1"/>
</dbReference>
<evidence type="ECO:0000313" key="15">
    <source>
        <dbReference type="Proteomes" id="UP000283255"/>
    </source>
</evidence>
<evidence type="ECO:0000256" key="1">
    <source>
        <dbReference type="ARBA" id="ARBA00001917"/>
    </source>
</evidence>
<comment type="catalytic activity">
    <reaction evidence="9">
        <text>5,6-dihydrouridine(16) in tRNA + NADP(+) = uridine(16) in tRNA + NADPH + H(+)</text>
        <dbReference type="Rhea" id="RHEA:53376"/>
        <dbReference type="Rhea" id="RHEA-COMP:13543"/>
        <dbReference type="Rhea" id="RHEA-COMP:13544"/>
        <dbReference type="ChEBI" id="CHEBI:15378"/>
        <dbReference type="ChEBI" id="CHEBI:57783"/>
        <dbReference type="ChEBI" id="CHEBI:58349"/>
        <dbReference type="ChEBI" id="CHEBI:65315"/>
        <dbReference type="ChEBI" id="CHEBI:74443"/>
    </reaction>
</comment>
<keyword evidence="15" id="KW-1185">Reference proteome</keyword>
<feature type="binding site" evidence="9 12">
    <location>
        <position position="68"/>
    </location>
    <ligand>
        <name>FMN</name>
        <dbReference type="ChEBI" id="CHEBI:58210"/>
    </ligand>
</feature>
<dbReference type="InterPro" id="IPR013785">
    <property type="entry name" value="Aldolase_TIM"/>
</dbReference>
<dbReference type="GO" id="GO:0102262">
    <property type="term" value="F:tRNA-dihydrouridine16 synthase activity"/>
    <property type="evidence" value="ECO:0007669"/>
    <property type="project" value="RHEA"/>
</dbReference>
<dbReference type="HAMAP" id="MF_02043">
    <property type="entry name" value="DusC_subfam"/>
    <property type="match status" value="1"/>
</dbReference>
<reference evidence="14 15" key="1">
    <citation type="submission" date="2018-09" db="EMBL/GenBank/DDBJ databases">
        <authorList>
            <person name="Wang F."/>
        </authorList>
    </citation>
    <scope>NUCLEOTIDE SEQUENCE [LARGE SCALE GENOMIC DNA]</scope>
    <source>
        <strain evidence="14 15">PLHSC7-2</strain>
    </source>
</reference>
<evidence type="ECO:0000256" key="11">
    <source>
        <dbReference type="PIRSR" id="PIRSR006621-1"/>
    </source>
</evidence>
<keyword evidence="8 9" id="KW-0560">Oxidoreductase</keyword>
<reference evidence="14 15" key="2">
    <citation type="submission" date="2019-01" db="EMBL/GenBank/DDBJ databases">
        <title>Motilimonas pumilus sp. nov., isolated from the gut of sea cucumber (Apostichopus japonicus).</title>
        <authorList>
            <person name="Wang F.-Q."/>
            <person name="Ren L.-H."/>
            <person name="Lin Y.-W."/>
            <person name="Sun G.-H."/>
            <person name="Du Z.-J."/>
            <person name="Zhao J.-X."/>
            <person name="Liu X.-J."/>
            <person name="Liu L.-J."/>
        </authorList>
    </citation>
    <scope>NUCLEOTIDE SEQUENCE [LARGE SCALE GENOMIC DNA]</scope>
    <source>
        <strain evidence="14 15">PLHSC7-2</strain>
    </source>
</reference>
<evidence type="ECO:0000256" key="4">
    <source>
        <dbReference type="ARBA" id="ARBA00022643"/>
    </source>
</evidence>
<gene>
    <name evidence="9 14" type="primary">dusC</name>
    <name evidence="14" type="ORF">D1Z90_14090</name>
</gene>
<dbReference type="SUPFAM" id="SSF51395">
    <property type="entry name" value="FMN-linked oxidoreductases"/>
    <property type="match status" value="1"/>
</dbReference>
<evidence type="ECO:0000256" key="5">
    <source>
        <dbReference type="ARBA" id="ARBA00022694"/>
    </source>
</evidence>
<keyword evidence="2 9" id="KW-0820">tRNA-binding</keyword>
<keyword evidence="12" id="KW-0547">Nucleotide-binding</keyword>
<dbReference type="EC" id="1.3.1.-" evidence="9"/>
<dbReference type="GO" id="GO:0050660">
    <property type="term" value="F:flavin adenine dinucleotide binding"/>
    <property type="evidence" value="ECO:0007669"/>
    <property type="project" value="InterPro"/>
</dbReference>
<evidence type="ECO:0000256" key="12">
    <source>
        <dbReference type="PIRSR" id="PIRSR006621-2"/>
    </source>
</evidence>
<dbReference type="EMBL" id="QZCH01000019">
    <property type="protein sequence ID" value="RJG42230.1"/>
    <property type="molecule type" value="Genomic_DNA"/>
</dbReference>
<dbReference type="PROSITE" id="PS01136">
    <property type="entry name" value="UPF0034"/>
    <property type="match status" value="1"/>
</dbReference>
<protein>
    <recommendedName>
        <fullName evidence="9">tRNA-dihydrouridine(16) synthase</fullName>
        <ecNumber evidence="9">1.3.1.-</ecNumber>
    </recommendedName>
    <alternativeName>
        <fullName evidence="9">U16-specific dihydrouridine synthase</fullName>
        <shortName evidence="9">U16-specific Dus</shortName>
    </alternativeName>
    <alternativeName>
        <fullName evidence="9">tRNA-dihydrouridine synthase C</fullName>
    </alternativeName>
</protein>
<dbReference type="OrthoDB" id="9764501at2"/>
<dbReference type="Pfam" id="PF01207">
    <property type="entry name" value="Dus"/>
    <property type="match status" value="1"/>
</dbReference>
<dbReference type="AlphaFoldDB" id="A0A418YCI2"/>
<evidence type="ECO:0000313" key="14">
    <source>
        <dbReference type="EMBL" id="RJG42230.1"/>
    </source>
</evidence>
<organism evidence="14 15">
    <name type="scientific">Motilimonas pumila</name>
    <dbReference type="NCBI Taxonomy" id="2303987"/>
    <lineage>
        <taxon>Bacteria</taxon>
        <taxon>Pseudomonadati</taxon>
        <taxon>Pseudomonadota</taxon>
        <taxon>Gammaproteobacteria</taxon>
        <taxon>Alteromonadales</taxon>
        <taxon>Alteromonadales genera incertae sedis</taxon>
        <taxon>Motilimonas</taxon>
    </lineage>
</organism>
<feature type="site" description="Interacts with tRNA" evidence="9">
    <location>
        <position position="175"/>
    </location>
</feature>
<feature type="site" description="Interacts with tRNA; defines subfamily-specific binding signature" evidence="9">
    <location>
        <position position="271"/>
    </location>
</feature>
<evidence type="ECO:0000256" key="7">
    <source>
        <dbReference type="ARBA" id="ARBA00022884"/>
    </source>
</evidence>
<accession>A0A418YCI2</accession>
<evidence type="ECO:0000259" key="13">
    <source>
        <dbReference type="Pfam" id="PF01207"/>
    </source>
</evidence>
<dbReference type="Proteomes" id="UP000283255">
    <property type="component" value="Unassembled WGS sequence"/>
</dbReference>
<keyword evidence="6 9" id="KW-0521">NADP</keyword>
<dbReference type="Gene3D" id="3.20.20.70">
    <property type="entry name" value="Aldolase class I"/>
    <property type="match status" value="1"/>
</dbReference>
<dbReference type="CDD" id="cd02801">
    <property type="entry name" value="DUS_like_FMN"/>
    <property type="match status" value="1"/>
</dbReference>
<feature type="site" description="Interacts with tRNA; defines subfamily-specific binding signature" evidence="9">
    <location>
        <position position="294"/>
    </location>
</feature>
<sequence length="315" mass="34910">MRVILAPMEGVVDPLMRQVLTAINDYDLCVTEFVRVVDMLLPNRVFLKLAPELTQGGKTDSGTNVRVQLLGQSPEWLAENAFRAVELGSFGIDLNCGCPSKTVNGSKGGAALLKEPEIIYQATKAMRAAVPDKPVTVKVRLGWACKNQSLEIADAAYQGGASELAVHGRTREDGYQADKIDWRTIGKINQAIQIPVVANGEIWHAEDAKLCLLQSGCDDLMIGRGALAMPNLCDVIKHQAQPMPWGEVLALLLKYSGLECAGDKHKYFGNRIKQWLKYVVKSYPQAEVLFTEVRRLKKADEILKVLETHWQRAQR</sequence>
<feature type="site" description="Interacts with tRNA; defines subfamily-specific binding signature" evidence="9">
    <location>
        <position position="273"/>
    </location>
</feature>
<comment type="similarity">
    <text evidence="10">Belongs to the dus family.</text>
</comment>
<feature type="binding site" evidence="9 12">
    <location>
        <position position="138"/>
    </location>
    <ligand>
        <name>FMN</name>
        <dbReference type="ChEBI" id="CHEBI:58210"/>
    </ligand>
</feature>
<feature type="binding site" evidence="9">
    <location>
        <begin position="199"/>
        <end position="201"/>
    </location>
    <ligand>
        <name>FMN</name>
        <dbReference type="ChEBI" id="CHEBI:58210"/>
    </ligand>
</feature>
<evidence type="ECO:0000256" key="10">
    <source>
        <dbReference type="PIRNR" id="PIRNR006621"/>
    </source>
</evidence>
<feature type="binding site" evidence="12">
    <location>
        <position position="167"/>
    </location>
    <ligand>
        <name>FMN</name>
        <dbReference type="ChEBI" id="CHEBI:58210"/>
    </ligand>
</feature>
<proteinExistence type="inferred from homology"/>
<evidence type="ECO:0000256" key="8">
    <source>
        <dbReference type="ARBA" id="ARBA00023002"/>
    </source>
</evidence>
<evidence type="ECO:0000256" key="9">
    <source>
        <dbReference type="HAMAP-Rule" id="MF_02043"/>
    </source>
</evidence>
<keyword evidence="5 9" id="KW-0819">tRNA processing</keyword>
<comment type="similarity">
    <text evidence="9">Belongs to the Dus family. DusC subfamily.</text>
</comment>
<dbReference type="InterPro" id="IPR035587">
    <property type="entry name" value="DUS-like_FMN-bd"/>
</dbReference>
<feature type="domain" description="DUS-like FMN-binding" evidence="13">
    <location>
        <begin position="4"/>
        <end position="309"/>
    </location>
</feature>
<dbReference type="RefSeq" id="WP_119911421.1">
    <property type="nucleotide sequence ID" value="NZ_QZCH01000019.1"/>
</dbReference>